<feature type="transmembrane region" description="Helical" evidence="2">
    <location>
        <begin position="206"/>
        <end position="226"/>
    </location>
</feature>
<dbReference type="RefSeq" id="WP_377343097.1">
    <property type="nucleotide sequence ID" value="NZ_JBHLUE010000026.1"/>
</dbReference>
<organism evidence="5 6">
    <name type="scientific">Plantactinospora siamensis</name>
    <dbReference type="NCBI Taxonomy" id="555372"/>
    <lineage>
        <taxon>Bacteria</taxon>
        <taxon>Bacillati</taxon>
        <taxon>Actinomycetota</taxon>
        <taxon>Actinomycetes</taxon>
        <taxon>Micromonosporales</taxon>
        <taxon>Micromonosporaceae</taxon>
        <taxon>Plantactinospora</taxon>
    </lineage>
</organism>
<protein>
    <submittedName>
        <fullName evidence="5">DUF1775 domain-containing protein</fullName>
    </submittedName>
</protein>
<dbReference type="EMBL" id="JBHLUE010000026">
    <property type="protein sequence ID" value="MFC0567758.1"/>
    <property type="molecule type" value="Genomic_DNA"/>
</dbReference>
<proteinExistence type="predicted"/>
<dbReference type="Proteomes" id="UP001589894">
    <property type="component" value="Unassembled WGS sequence"/>
</dbReference>
<feature type="chain" id="PRO_5045769514" evidence="3">
    <location>
        <begin position="30"/>
        <end position="235"/>
    </location>
</feature>
<evidence type="ECO:0000256" key="2">
    <source>
        <dbReference type="SAM" id="Phobius"/>
    </source>
</evidence>
<evidence type="ECO:0000256" key="1">
    <source>
        <dbReference type="SAM" id="MobiDB-lite"/>
    </source>
</evidence>
<reference evidence="5 6" key="1">
    <citation type="submission" date="2024-09" db="EMBL/GenBank/DDBJ databases">
        <authorList>
            <person name="Sun Q."/>
            <person name="Mori K."/>
        </authorList>
    </citation>
    <scope>NUCLEOTIDE SEQUENCE [LARGE SCALE GENOMIC DNA]</scope>
    <source>
        <strain evidence="5 6">TBRC 2205</strain>
    </source>
</reference>
<comment type="caution">
    <text evidence="5">The sequence shown here is derived from an EMBL/GenBank/DDBJ whole genome shotgun (WGS) entry which is preliminary data.</text>
</comment>
<sequence length="235" mass="23667">MPTTLRARAVVAGSVGLLAAVLLGGPAAAHVEVEADNAQAGARDVTLTFHGEAESTSAGIKAERVVLPAGIKPADVRLVKAPGGWIFTAGSDGFTVAGRPLKTGQDAEFSVRVAQLPTDAKTLSFKTLETYGDGTVSRWIEVPQAGQPEPDNPAPTLTLKPAATVATASPSVAATPTQQEPTPPNSTASGAPTAAAEGSGSGGSHAGWWIALAVLVVLAAGALVWWRRRNGPAAG</sequence>
<evidence type="ECO:0000256" key="3">
    <source>
        <dbReference type="SAM" id="SignalP"/>
    </source>
</evidence>
<keyword evidence="2" id="KW-0472">Membrane</keyword>
<feature type="region of interest" description="Disordered" evidence="1">
    <location>
        <begin position="165"/>
        <end position="202"/>
    </location>
</feature>
<accession>A0ABV6P660</accession>
<feature type="domain" description="YncI copper-binding" evidence="4">
    <location>
        <begin position="100"/>
        <end position="159"/>
    </location>
</feature>
<evidence type="ECO:0000313" key="5">
    <source>
        <dbReference type="EMBL" id="MFC0567758.1"/>
    </source>
</evidence>
<dbReference type="Gene3D" id="2.60.40.2230">
    <property type="entry name" value="Uncharacterised protein YcnI-like PF07987, DUF1775"/>
    <property type="match status" value="1"/>
</dbReference>
<feature type="compositionally biased region" description="Low complexity" evidence="1">
    <location>
        <begin position="165"/>
        <end position="198"/>
    </location>
</feature>
<evidence type="ECO:0000259" key="4">
    <source>
        <dbReference type="Pfam" id="PF07987"/>
    </source>
</evidence>
<keyword evidence="2" id="KW-1133">Transmembrane helix</keyword>
<keyword evidence="6" id="KW-1185">Reference proteome</keyword>
<dbReference type="InterPro" id="IPR038507">
    <property type="entry name" value="YcnI-like_sf"/>
</dbReference>
<dbReference type="InterPro" id="IPR012533">
    <property type="entry name" value="YcnI-copper_dom"/>
</dbReference>
<feature type="signal peptide" evidence="3">
    <location>
        <begin position="1"/>
        <end position="29"/>
    </location>
</feature>
<dbReference type="Pfam" id="PF07987">
    <property type="entry name" value="DUF1775"/>
    <property type="match status" value="1"/>
</dbReference>
<name>A0ABV6P660_9ACTN</name>
<gene>
    <name evidence="5" type="ORF">ACFFHU_26915</name>
</gene>
<evidence type="ECO:0000313" key="6">
    <source>
        <dbReference type="Proteomes" id="UP001589894"/>
    </source>
</evidence>
<keyword evidence="3" id="KW-0732">Signal</keyword>
<keyword evidence="2" id="KW-0812">Transmembrane</keyword>